<dbReference type="Proteomes" id="UP000254925">
    <property type="component" value="Unassembled WGS sequence"/>
</dbReference>
<feature type="transmembrane region" description="Helical" evidence="15">
    <location>
        <begin position="294"/>
        <end position="315"/>
    </location>
</feature>
<keyword evidence="14" id="KW-0175">Coiled coil</keyword>
<comment type="catalytic activity">
    <reaction evidence="1">
        <text>ATP + protein L-histidine = ADP + protein N-phospho-L-histidine.</text>
        <dbReference type="EC" id="2.7.13.3"/>
    </reaction>
</comment>
<evidence type="ECO:0000256" key="4">
    <source>
        <dbReference type="ARBA" id="ARBA00022475"/>
    </source>
</evidence>
<organism evidence="18 19">
    <name type="scientific">Microvirga subterranea</name>
    <dbReference type="NCBI Taxonomy" id="186651"/>
    <lineage>
        <taxon>Bacteria</taxon>
        <taxon>Pseudomonadati</taxon>
        <taxon>Pseudomonadota</taxon>
        <taxon>Alphaproteobacteria</taxon>
        <taxon>Hyphomicrobiales</taxon>
        <taxon>Methylobacteriaceae</taxon>
        <taxon>Microvirga</taxon>
    </lineage>
</organism>
<dbReference type="Gene3D" id="2.10.70.100">
    <property type="match status" value="1"/>
</dbReference>
<evidence type="ECO:0000256" key="11">
    <source>
        <dbReference type="ARBA" id="ARBA00022777"/>
    </source>
</evidence>
<keyword evidence="7" id="KW-0808">Transferase</keyword>
<evidence type="ECO:0000256" key="2">
    <source>
        <dbReference type="ARBA" id="ARBA00004429"/>
    </source>
</evidence>
<reference evidence="18 19" key="1">
    <citation type="submission" date="2018-07" db="EMBL/GenBank/DDBJ databases">
        <title>Genomic Encyclopedia of Type Strains, Phase IV (KMG-IV): sequencing the most valuable type-strain genomes for metagenomic binning, comparative biology and taxonomic classification.</title>
        <authorList>
            <person name="Goeker M."/>
        </authorList>
    </citation>
    <scope>NUCLEOTIDE SEQUENCE [LARGE SCALE GENOMIC DNA]</scope>
    <source>
        <strain evidence="18 19">DSM 14364</strain>
    </source>
</reference>
<dbReference type="GO" id="GO:0000166">
    <property type="term" value="F:nucleotide binding"/>
    <property type="evidence" value="ECO:0007669"/>
    <property type="project" value="UniProtKB-KW"/>
</dbReference>
<dbReference type="SMART" id="SM00387">
    <property type="entry name" value="HATPase_c"/>
    <property type="match status" value="1"/>
</dbReference>
<evidence type="ECO:0000256" key="7">
    <source>
        <dbReference type="ARBA" id="ARBA00022679"/>
    </source>
</evidence>
<proteinExistence type="predicted"/>
<dbReference type="InterPro" id="IPR003594">
    <property type="entry name" value="HATPase_dom"/>
</dbReference>
<gene>
    <name evidence="18" type="ORF">DES45_10997</name>
</gene>
<evidence type="ECO:0000256" key="5">
    <source>
        <dbReference type="ARBA" id="ARBA00022519"/>
    </source>
</evidence>
<dbReference type="Gene3D" id="3.30.450.20">
    <property type="entry name" value="PAS domain"/>
    <property type="match status" value="2"/>
</dbReference>
<evidence type="ECO:0000259" key="16">
    <source>
        <dbReference type="PROSITE" id="PS50109"/>
    </source>
</evidence>
<dbReference type="Pfam" id="PF13426">
    <property type="entry name" value="PAS_9"/>
    <property type="match status" value="1"/>
</dbReference>
<dbReference type="InterPro" id="IPR036890">
    <property type="entry name" value="HATPase_C_sf"/>
</dbReference>
<evidence type="ECO:0000256" key="3">
    <source>
        <dbReference type="ARBA" id="ARBA00012438"/>
    </source>
</evidence>
<evidence type="ECO:0000313" key="19">
    <source>
        <dbReference type="Proteomes" id="UP000254925"/>
    </source>
</evidence>
<sequence length="870" mass="95477">MQDVNRQTRPASAEIPPRGSRDRALSWHLALLCLALILPVLILAAVLAWSYVGSEQRRMTQEGLRAAHDVVAASDRKLAGLIAATEILSLSRALQEDDLDAFDRQARDVFRRLGINVVLRDLNSRQVVNTRLPHGAPLPTNVDAETDRLVLETRRPAVSNLLIGGVTRKPLFIVNVPVFKGNDIAYFLNLSLEPESIRELVMGMDRPAGWTIVVADRRGSIIAQSGKGDEVVGTPLPRPLWDDIRGGDGILGERVVAPPDEKALVAFDRSDLSGWVALVMLPSAHTTAPLRHSLMGLSTLAAGMLVLAAVLALVFSRRIERPVGRLALEAERLGQGEAVRLLETVVREVNMLSATLSEAAAKRHRAETALRESEERYRALASATREGVAIHSRWRVIEANTAFWTMFGYASRDDVVGHRPLHFIPSFARQAAIADARKEMDEPFQSVGQRPDGSIFPIELCTRFIVYQGQPMWVEVVRDLTVQKATEAALRDGEARLQLAQAAGGVGTWDWDALRGVATCSESYCRLYGLDPQSQGHQSPEAWLAQVHPDDRERVMELRQAAMASGRLESEYRIVRPDGSVRWIVDRGLAMYDSTGRLIRFLGANVDVTEARLAEERLRELQSQLLHASRLSAMGEMTAALAHELNQPLGAAANFLNAARIALTGDEPDSRERALARLDRATQQTLRAGAILRRLRSFVAHGDIDRRIVRTRPLVEDAVALALVGARDPELRTRLDFGSEDPAILVDAIQIQQVVFNLVKNAIEATEGHHPREITVATRVTSDDEVEISVADNGPGLPDDGGMLFRPFATTKAEGLGIGLSICRAIVDAHGGRLWAEERPGGGAVFLFTVPAARKKEVTDDERSHHPRGG</sequence>
<dbReference type="GO" id="GO:0005886">
    <property type="term" value="C:plasma membrane"/>
    <property type="evidence" value="ECO:0007669"/>
    <property type="project" value="UniProtKB-SubCell"/>
</dbReference>
<keyword evidence="9" id="KW-0677">Repeat</keyword>
<evidence type="ECO:0000256" key="8">
    <source>
        <dbReference type="ARBA" id="ARBA00022692"/>
    </source>
</evidence>
<dbReference type="AlphaFoldDB" id="A0A370HG84"/>
<protein>
    <recommendedName>
        <fullName evidence="3">histidine kinase</fullName>
        <ecNumber evidence="3">2.7.13.3</ecNumber>
    </recommendedName>
</protein>
<dbReference type="InterPro" id="IPR013655">
    <property type="entry name" value="PAS_fold_3"/>
</dbReference>
<keyword evidence="5" id="KW-0997">Cell inner membrane</keyword>
<dbReference type="Pfam" id="PF02518">
    <property type="entry name" value="HATPase_c"/>
    <property type="match status" value="1"/>
</dbReference>
<evidence type="ECO:0000259" key="17">
    <source>
        <dbReference type="PROSITE" id="PS50113"/>
    </source>
</evidence>
<evidence type="ECO:0000256" key="15">
    <source>
        <dbReference type="SAM" id="Phobius"/>
    </source>
</evidence>
<dbReference type="OrthoDB" id="9789782at2"/>
<dbReference type="InterPro" id="IPR003661">
    <property type="entry name" value="HisK_dim/P_dom"/>
</dbReference>
<evidence type="ECO:0000256" key="13">
    <source>
        <dbReference type="ARBA" id="ARBA00023136"/>
    </source>
</evidence>
<dbReference type="InterPro" id="IPR001610">
    <property type="entry name" value="PAC"/>
</dbReference>
<dbReference type="SMART" id="SM00091">
    <property type="entry name" value="PAS"/>
    <property type="match status" value="2"/>
</dbReference>
<dbReference type="Gene3D" id="6.10.250.2580">
    <property type="match status" value="1"/>
</dbReference>
<evidence type="ECO:0000313" key="18">
    <source>
        <dbReference type="EMBL" id="RDI56413.1"/>
    </source>
</evidence>
<name>A0A370HG84_9HYPH</name>
<evidence type="ECO:0000256" key="1">
    <source>
        <dbReference type="ARBA" id="ARBA00000085"/>
    </source>
</evidence>
<dbReference type="PANTHER" id="PTHR43304">
    <property type="entry name" value="PHYTOCHROME-LIKE PROTEIN CPH1"/>
    <property type="match status" value="1"/>
</dbReference>
<dbReference type="Pfam" id="PF08447">
    <property type="entry name" value="PAS_3"/>
    <property type="match status" value="1"/>
</dbReference>
<dbReference type="CDD" id="cd00082">
    <property type="entry name" value="HisKA"/>
    <property type="match status" value="1"/>
</dbReference>
<feature type="domain" description="PAC" evidence="17">
    <location>
        <begin position="568"/>
        <end position="620"/>
    </location>
</feature>
<dbReference type="PANTHER" id="PTHR43304:SF1">
    <property type="entry name" value="PAC DOMAIN-CONTAINING PROTEIN"/>
    <property type="match status" value="1"/>
</dbReference>
<evidence type="ECO:0000256" key="6">
    <source>
        <dbReference type="ARBA" id="ARBA00022553"/>
    </source>
</evidence>
<keyword evidence="11" id="KW-0418">Kinase</keyword>
<keyword evidence="10" id="KW-0547">Nucleotide-binding</keyword>
<dbReference type="SUPFAM" id="SSF55874">
    <property type="entry name" value="ATPase domain of HSP90 chaperone/DNA topoisomerase II/histidine kinase"/>
    <property type="match status" value="1"/>
</dbReference>
<dbReference type="PROSITE" id="PS50113">
    <property type="entry name" value="PAC"/>
    <property type="match status" value="1"/>
</dbReference>
<dbReference type="NCBIfam" id="TIGR00229">
    <property type="entry name" value="sensory_box"/>
    <property type="match status" value="2"/>
</dbReference>
<dbReference type="Gene3D" id="1.10.287.130">
    <property type="match status" value="1"/>
</dbReference>
<dbReference type="SUPFAM" id="SSF47384">
    <property type="entry name" value="Homodimeric domain of signal transducing histidine kinase"/>
    <property type="match status" value="1"/>
</dbReference>
<keyword evidence="12 15" id="KW-1133">Transmembrane helix</keyword>
<evidence type="ECO:0000256" key="14">
    <source>
        <dbReference type="SAM" id="Coils"/>
    </source>
</evidence>
<dbReference type="InterPro" id="IPR052162">
    <property type="entry name" value="Sensor_kinase/Photoreceptor"/>
</dbReference>
<dbReference type="FunFam" id="2.10.70.100:FF:000001">
    <property type="entry name" value="Sensory transduction histidine kinase"/>
    <property type="match status" value="1"/>
</dbReference>
<evidence type="ECO:0000256" key="12">
    <source>
        <dbReference type="ARBA" id="ARBA00022989"/>
    </source>
</evidence>
<dbReference type="CDD" id="cd00130">
    <property type="entry name" value="PAS"/>
    <property type="match status" value="1"/>
</dbReference>
<keyword evidence="8 15" id="KW-0812">Transmembrane</keyword>
<dbReference type="InterPro" id="IPR036097">
    <property type="entry name" value="HisK_dim/P_sf"/>
</dbReference>
<comment type="caution">
    <text evidence="18">The sequence shown here is derived from an EMBL/GenBank/DDBJ whole genome shotgun (WGS) entry which is preliminary data.</text>
</comment>
<keyword evidence="4" id="KW-1003">Cell membrane</keyword>
<dbReference type="PROSITE" id="PS50109">
    <property type="entry name" value="HIS_KIN"/>
    <property type="match status" value="1"/>
</dbReference>
<feature type="coiled-coil region" evidence="14">
    <location>
        <begin position="356"/>
        <end position="383"/>
    </location>
</feature>
<feature type="transmembrane region" description="Helical" evidence="15">
    <location>
        <begin position="27"/>
        <end position="52"/>
    </location>
</feature>
<dbReference type="InterPro" id="IPR035965">
    <property type="entry name" value="PAS-like_dom_sf"/>
</dbReference>
<keyword evidence="6" id="KW-0597">Phosphoprotein</keyword>
<dbReference type="PRINTS" id="PR00344">
    <property type="entry name" value="BCTRLSENSOR"/>
</dbReference>
<dbReference type="SMART" id="SM00086">
    <property type="entry name" value="PAC"/>
    <property type="match status" value="2"/>
</dbReference>
<keyword evidence="19" id="KW-1185">Reference proteome</keyword>
<dbReference type="InterPro" id="IPR000014">
    <property type="entry name" value="PAS"/>
</dbReference>
<feature type="domain" description="Histidine kinase" evidence="16">
    <location>
        <begin position="640"/>
        <end position="854"/>
    </location>
</feature>
<comment type="subcellular location">
    <subcellularLocation>
        <location evidence="2">Cell inner membrane</location>
        <topology evidence="2">Multi-pass membrane protein</topology>
    </subcellularLocation>
</comment>
<dbReference type="GO" id="GO:0000155">
    <property type="term" value="F:phosphorelay sensor kinase activity"/>
    <property type="evidence" value="ECO:0007669"/>
    <property type="project" value="InterPro"/>
</dbReference>
<dbReference type="InterPro" id="IPR005467">
    <property type="entry name" value="His_kinase_dom"/>
</dbReference>
<dbReference type="InterPro" id="IPR000700">
    <property type="entry name" value="PAS-assoc_C"/>
</dbReference>
<evidence type="ECO:0000256" key="10">
    <source>
        <dbReference type="ARBA" id="ARBA00022741"/>
    </source>
</evidence>
<evidence type="ECO:0000256" key="9">
    <source>
        <dbReference type="ARBA" id="ARBA00022737"/>
    </source>
</evidence>
<dbReference type="EC" id="2.7.13.3" evidence="3"/>
<dbReference type="InterPro" id="IPR004358">
    <property type="entry name" value="Sig_transdc_His_kin-like_C"/>
</dbReference>
<keyword evidence="13 15" id="KW-0472">Membrane</keyword>
<dbReference type="SUPFAM" id="SSF55785">
    <property type="entry name" value="PYP-like sensor domain (PAS domain)"/>
    <property type="match status" value="2"/>
</dbReference>
<dbReference type="EMBL" id="QQBB01000009">
    <property type="protein sequence ID" value="RDI56413.1"/>
    <property type="molecule type" value="Genomic_DNA"/>
</dbReference>
<dbReference type="Gene3D" id="3.30.565.10">
    <property type="entry name" value="Histidine kinase-like ATPase, C-terminal domain"/>
    <property type="match status" value="1"/>
</dbReference>
<accession>A0A370HG84</accession>